<dbReference type="GO" id="GO:0004386">
    <property type="term" value="F:helicase activity"/>
    <property type="evidence" value="ECO:0007669"/>
    <property type="project" value="UniProtKB-KW"/>
</dbReference>
<evidence type="ECO:0000256" key="7">
    <source>
        <dbReference type="RuleBase" id="RU000492"/>
    </source>
</evidence>
<dbReference type="InterPro" id="IPR050079">
    <property type="entry name" value="DEAD_box_RNA_helicase"/>
</dbReference>
<dbReference type="InterPro" id="IPR001650">
    <property type="entry name" value="Helicase_C-like"/>
</dbReference>
<keyword evidence="1 7" id="KW-0547">Nucleotide-binding</keyword>
<dbReference type="PANTHER" id="PTHR47959:SF13">
    <property type="entry name" value="ATP-DEPENDENT RNA HELICASE RHLE"/>
    <property type="match status" value="1"/>
</dbReference>
<dbReference type="Proteomes" id="UP001500101">
    <property type="component" value="Unassembled WGS sequence"/>
</dbReference>
<dbReference type="InterPro" id="IPR027417">
    <property type="entry name" value="P-loop_NTPase"/>
</dbReference>
<feature type="domain" description="Helicase ATP-binding" evidence="8">
    <location>
        <begin position="32"/>
        <end position="205"/>
    </location>
</feature>
<dbReference type="SUPFAM" id="SSF52540">
    <property type="entry name" value="P-loop containing nucleoside triphosphate hydrolases"/>
    <property type="match status" value="1"/>
</dbReference>
<feature type="domain" description="DEAD-box RNA helicase Q" evidence="10">
    <location>
        <begin position="1"/>
        <end position="29"/>
    </location>
</feature>
<evidence type="ECO:0000256" key="4">
    <source>
        <dbReference type="ARBA" id="ARBA00022840"/>
    </source>
</evidence>
<evidence type="ECO:0000256" key="1">
    <source>
        <dbReference type="ARBA" id="ARBA00022741"/>
    </source>
</evidence>
<organism evidence="11 12">
    <name type="scientific">Sphingobacterium kyonggiense</name>
    <dbReference type="NCBI Taxonomy" id="714075"/>
    <lineage>
        <taxon>Bacteria</taxon>
        <taxon>Pseudomonadati</taxon>
        <taxon>Bacteroidota</taxon>
        <taxon>Sphingobacteriia</taxon>
        <taxon>Sphingobacteriales</taxon>
        <taxon>Sphingobacteriaceae</taxon>
        <taxon>Sphingobacterium</taxon>
    </lineage>
</organism>
<reference evidence="12" key="1">
    <citation type="journal article" date="2019" name="Int. J. Syst. Evol. Microbiol.">
        <title>The Global Catalogue of Microorganisms (GCM) 10K type strain sequencing project: providing services to taxonomists for standard genome sequencing and annotation.</title>
        <authorList>
            <consortium name="The Broad Institute Genomics Platform"/>
            <consortium name="The Broad Institute Genome Sequencing Center for Infectious Disease"/>
            <person name="Wu L."/>
            <person name="Ma J."/>
        </authorList>
    </citation>
    <scope>NUCLEOTIDE SEQUENCE [LARGE SCALE GENOMIC DNA]</scope>
    <source>
        <strain evidence="12">JCM 16704</strain>
    </source>
</reference>
<keyword evidence="3 7" id="KW-0347">Helicase</keyword>
<comment type="caution">
    <text evidence="11">The sequence shown here is derived from an EMBL/GenBank/DDBJ whole genome shotgun (WGS) entry which is preliminary data.</text>
</comment>
<comment type="similarity">
    <text evidence="5 7">Belongs to the DEAD box helicase family.</text>
</comment>
<evidence type="ECO:0000256" key="5">
    <source>
        <dbReference type="ARBA" id="ARBA00038437"/>
    </source>
</evidence>
<evidence type="ECO:0000256" key="3">
    <source>
        <dbReference type="ARBA" id="ARBA00022806"/>
    </source>
</evidence>
<dbReference type="SMART" id="SM00490">
    <property type="entry name" value="HELICc"/>
    <property type="match status" value="1"/>
</dbReference>
<dbReference type="InterPro" id="IPR011545">
    <property type="entry name" value="DEAD/DEAH_box_helicase_dom"/>
</dbReference>
<accession>A0ABP7Y652</accession>
<proteinExistence type="inferred from homology"/>
<evidence type="ECO:0000259" key="10">
    <source>
        <dbReference type="PROSITE" id="PS51195"/>
    </source>
</evidence>
<keyword evidence="4 7" id="KW-0067">ATP-binding</keyword>
<dbReference type="InterPro" id="IPR044742">
    <property type="entry name" value="DEAD/DEAH_RhlB"/>
</dbReference>
<keyword evidence="12" id="KW-1185">Reference proteome</keyword>
<protein>
    <submittedName>
        <fullName evidence="11">DEAD/DEAH box helicase</fullName>
    </submittedName>
</protein>
<dbReference type="PROSITE" id="PS51192">
    <property type="entry name" value="HELICASE_ATP_BIND_1"/>
    <property type="match status" value="1"/>
</dbReference>
<dbReference type="EMBL" id="BAAAZI010000001">
    <property type="protein sequence ID" value="GAA4131212.1"/>
    <property type="molecule type" value="Genomic_DNA"/>
</dbReference>
<keyword evidence="2 7" id="KW-0378">Hydrolase</keyword>
<dbReference type="CDD" id="cd00268">
    <property type="entry name" value="DEADc"/>
    <property type="match status" value="1"/>
</dbReference>
<evidence type="ECO:0000256" key="6">
    <source>
        <dbReference type="PROSITE-ProRule" id="PRU00552"/>
    </source>
</evidence>
<gene>
    <name evidence="11" type="ORF">GCM10022216_01080</name>
</gene>
<evidence type="ECO:0000259" key="9">
    <source>
        <dbReference type="PROSITE" id="PS51194"/>
    </source>
</evidence>
<feature type="domain" description="Helicase C-terminal" evidence="9">
    <location>
        <begin position="216"/>
        <end position="376"/>
    </location>
</feature>
<dbReference type="CDD" id="cd18787">
    <property type="entry name" value="SF2_C_DEAD"/>
    <property type="match status" value="1"/>
</dbReference>
<dbReference type="SMART" id="SM00487">
    <property type="entry name" value="DEXDc"/>
    <property type="match status" value="1"/>
</dbReference>
<dbReference type="InterPro" id="IPR000629">
    <property type="entry name" value="RNA-helicase_DEAD-box_CS"/>
</dbReference>
<evidence type="ECO:0000259" key="8">
    <source>
        <dbReference type="PROSITE" id="PS51192"/>
    </source>
</evidence>
<sequence>MNFKDIGVIAPILSALEEKGYVQPTEIQKQAIPVVLSGKDLIGCAQTGTGKTGAFAIPILQSLSKQKEKSFKTRALILVPTRELAIQIDQNISFYAKNLSLSHLAIFGGVPQKKQVDAIRKGVDVLIATPGRLMDLVGQGIVHLDAVKCLVLDEADNMLDMGFIHDIKRILAKIPKNRQSLLFSATMPTAIRKLAADILTNPKEISVTPVSSTVEKINQMVMFMEKKQKPIVLSDLLNQKEYKQTLVFTRTKHGADRLAKSLIKKNVNSVCIHGNKSQNARQKALALFKAGEIPVLIATDIAARGIDIKELPHVINYDLPDDPETYVHRIGRTGRAGKSGHAISFCSPEERQLLQKIEKLIGFKIDSKKEKINNNK</sequence>
<dbReference type="InterPro" id="IPR014014">
    <property type="entry name" value="RNA_helicase_DEAD_Q_motif"/>
</dbReference>
<dbReference type="RefSeq" id="WP_344672731.1">
    <property type="nucleotide sequence ID" value="NZ_BAAAZI010000001.1"/>
</dbReference>
<dbReference type="PROSITE" id="PS51194">
    <property type="entry name" value="HELICASE_CTER"/>
    <property type="match status" value="1"/>
</dbReference>
<dbReference type="PANTHER" id="PTHR47959">
    <property type="entry name" value="ATP-DEPENDENT RNA HELICASE RHLE-RELATED"/>
    <property type="match status" value="1"/>
</dbReference>
<name>A0ABP7Y652_9SPHI</name>
<feature type="short sequence motif" description="Q motif" evidence="6">
    <location>
        <begin position="1"/>
        <end position="29"/>
    </location>
</feature>
<evidence type="ECO:0000256" key="2">
    <source>
        <dbReference type="ARBA" id="ARBA00022801"/>
    </source>
</evidence>
<dbReference type="Pfam" id="PF00271">
    <property type="entry name" value="Helicase_C"/>
    <property type="match status" value="1"/>
</dbReference>
<evidence type="ECO:0000313" key="12">
    <source>
        <dbReference type="Proteomes" id="UP001500101"/>
    </source>
</evidence>
<dbReference type="InterPro" id="IPR014001">
    <property type="entry name" value="Helicase_ATP-bd"/>
</dbReference>
<evidence type="ECO:0000313" key="11">
    <source>
        <dbReference type="EMBL" id="GAA4131212.1"/>
    </source>
</evidence>
<dbReference type="Pfam" id="PF00270">
    <property type="entry name" value="DEAD"/>
    <property type="match status" value="1"/>
</dbReference>
<dbReference type="PROSITE" id="PS00039">
    <property type="entry name" value="DEAD_ATP_HELICASE"/>
    <property type="match status" value="1"/>
</dbReference>
<dbReference type="Gene3D" id="3.40.50.300">
    <property type="entry name" value="P-loop containing nucleotide triphosphate hydrolases"/>
    <property type="match status" value="2"/>
</dbReference>
<dbReference type="PROSITE" id="PS51195">
    <property type="entry name" value="Q_MOTIF"/>
    <property type="match status" value="1"/>
</dbReference>